<dbReference type="SMART" id="SM00388">
    <property type="entry name" value="HisKA"/>
    <property type="match status" value="1"/>
</dbReference>
<keyword evidence="10" id="KW-0175">Coiled coil</keyword>
<dbReference type="EC" id="2.7.13.3" evidence="3"/>
<dbReference type="PRINTS" id="PR00344">
    <property type="entry name" value="BCTRLSENSOR"/>
</dbReference>
<dbReference type="Gene3D" id="3.30.565.10">
    <property type="entry name" value="Histidine kinase-like ATPase, C-terminal domain"/>
    <property type="match status" value="1"/>
</dbReference>
<comment type="catalytic activity">
    <reaction evidence="1">
        <text>ATP + protein L-histidine = ADP + protein N-phospho-L-histidine.</text>
        <dbReference type="EC" id="2.7.13.3"/>
    </reaction>
</comment>
<dbReference type="InterPro" id="IPR003594">
    <property type="entry name" value="HATPase_dom"/>
</dbReference>
<proteinExistence type="predicted"/>
<evidence type="ECO:0000313" key="14">
    <source>
        <dbReference type="EMBL" id="MCT7360005.1"/>
    </source>
</evidence>
<name>A0A9X3AS51_9GAMM</name>
<dbReference type="InterPro" id="IPR004358">
    <property type="entry name" value="Sig_transdc_His_kin-like_C"/>
</dbReference>
<feature type="transmembrane region" description="Helical" evidence="11">
    <location>
        <begin position="6"/>
        <end position="30"/>
    </location>
</feature>
<reference evidence="14" key="2">
    <citation type="submission" date="2022-08" db="EMBL/GenBank/DDBJ databases">
        <authorList>
            <person name="Dong C."/>
        </authorList>
    </citation>
    <scope>NUCLEOTIDE SEQUENCE</scope>
    <source>
        <strain evidence="14">59MF3M-4</strain>
    </source>
</reference>
<dbReference type="PROSITE" id="PS50885">
    <property type="entry name" value="HAMP"/>
    <property type="match status" value="1"/>
</dbReference>
<dbReference type="InterPro" id="IPR036097">
    <property type="entry name" value="HisK_dim/P_sf"/>
</dbReference>
<dbReference type="PANTHER" id="PTHR44936">
    <property type="entry name" value="SENSOR PROTEIN CREC"/>
    <property type="match status" value="1"/>
</dbReference>
<dbReference type="SMART" id="SM00304">
    <property type="entry name" value="HAMP"/>
    <property type="match status" value="1"/>
</dbReference>
<dbReference type="Gene3D" id="1.10.287.130">
    <property type="match status" value="1"/>
</dbReference>
<organism evidence="14 15">
    <name type="scientific">Thalassolituus pacificus</name>
    <dbReference type="NCBI Taxonomy" id="2975440"/>
    <lineage>
        <taxon>Bacteria</taxon>
        <taxon>Pseudomonadati</taxon>
        <taxon>Pseudomonadota</taxon>
        <taxon>Gammaproteobacteria</taxon>
        <taxon>Oceanospirillales</taxon>
        <taxon>Oceanospirillaceae</taxon>
        <taxon>Thalassolituus</taxon>
    </lineage>
</organism>
<evidence type="ECO:0000256" key="6">
    <source>
        <dbReference type="ARBA" id="ARBA00022679"/>
    </source>
</evidence>
<evidence type="ECO:0000256" key="5">
    <source>
        <dbReference type="ARBA" id="ARBA00022553"/>
    </source>
</evidence>
<feature type="coiled-coil region" evidence="10">
    <location>
        <begin position="218"/>
        <end position="285"/>
    </location>
</feature>
<evidence type="ECO:0000256" key="3">
    <source>
        <dbReference type="ARBA" id="ARBA00012438"/>
    </source>
</evidence>
<dbReference type="InterPro" id="IPR050980">
    <property type="entry name" value="2C_sensor_his_kinase"/>
</dbReference>
<sequence length="458" mass="51592">MRGIFIRIYLAFMVTSLVATLVTLLLAMYYRQWSNDSVNLIAPTGGYISAAELILQRGGEPLLLEWLLTFERHPSVNAYVFDDQGISLLPHVPADVLEYAFASDSYQARVNPLGQTEILVKAPLQSHDGRVYLLVVEFLHPLAVFNLPAYLGWGFLASLLLFAIWGFVLSRYMARPLLSLQRSVRAFADGQWPVRIAPKLLRRRDEIGELGREFGQMAERLQRLISDQRQLLRDVSHELRSPLARTAVALELARLDAVPEQEEYLDRIELETQRLNELIEDLLGMARLETVQDHSHWQSVNCAALLQQVVADARFERPQNVLQLNLPMDAVWVQGDARLLTSAFENIIRNALLHTASGTSVDIDLLCRRGQVRISIRDHGPGVPEHLLADLLRPFVRSEQARERSPDSLSSGHRGFGLGLAIADRVIRHHRGNLQLSNHAQGGLVVTIQLPQESSEDD</sequence>
<dbReference type="Gene3D" id="6.10.340.10">
    <property type="match status" value="1"/>
</dbReference>
<dbReference type="InterPro" id="IPR036890">
    <property type="entry name" value="HATPase_C_sf"/>
</dbReference>
<dbReference type="CDD" id="cd00082">
    <property type="entry name" value="HisKA"/>
    <property type="match status" value="1"/>
</dbReference>
<feature type="domain" description="Histidine kinase" evidence="12">
    <location>
        <begin position="234"/>
        <end position="454"/>
    </location>
</feature>
<evidence type="ECO:0000256" key="1">
    <source>
        <dbReference type="ARBA" id="ARBA00000085"/>
    </source>
</evidence>
<dbReference type="InterPro" id="IPR003660">
    <property type="entry name" value="HAMP_dom"/>
</dbReference>
<keyword evidence="7" id="KW-0547">Nucleotide-binding</keyword>
<dbReference type="GO" id="GO:0005886">
    <property type="term" value="C:plasma membrane"/>
    <property type="evidence" value="ECO:0007669"/>
    <property type="project" value="UniProtKB-SubCell"/>
</dbReference>
<dbReference type="EMBL" id="JAOANI010000020">
    <property type="protein sequence ID" value="MCT7360005.1"/>
    <property type="molecule type" value="Genomic_DNA"/>
</dbReference>
<dbReference type="InterPro" id="IPR003661">
    <property type="entry name" value="HisK_dim/P_dom"/>
</dbReference>
<dbReference type="SUPFAM" id="SSF55874">
    <property type="entry name" value="ATPase domain of HSP90 chaperone/DNA topoisomerase II/histidine kinase"/>
    <property type="match status" value="1"/>
</dbReference>
<keyword evidence="11" id="KW-1133">Transmembrane helix</keyword>
<evidence type="ECO:0000313" key="15">
    <source>
        <dbReference type="Proteomes" id="UP001147830"/>
    </source>
</evidence>
<reference evidence="14" key="1">
    <citation type="journal article" date="2022" name="Front. Microbiol.">
        <title>Genome-based taxonomic rearrangement of Oceanobacter-related bacteria including the description of Thalassolituus hydrocarbonoclasticus sp. nov. and Thalassolituus pacificus sp. nov. and emended description of the genus Thalassolituus.</title>
        <authorList>
            <person name="Dong C."/>
            <person name="Wei L."/>
            <person name="Wang J."/>
            <person name="Lai Q."/>
            <person name="Huang Z."/>
            <person name="Shao Z."/>
        </authorList>
    </citation>
    <scope>NUCLEOTIDE SEQUENCE</scope>
    <source>
        <strain evidence="14">59MF3M-4</strain>
    </source>
</reference>
<dbReference type="SUPFAM" id="SSF47384">
    <property type="entry name" value="Homodimeric domain of signal transducing histidine kinase"/>
    <property type="match status" value="1"/>
</dbReference>
<keyword evidence="8" id="KW-0418">Kinase</keyword>
<keyword evidence="4" id="KW-1003">Cell membrane</keyword>
<accession>A0A9X3AS51</accession>
<evidence type="ECO:0000256" key="7">
    <source>
        <dbReference type="ARBA" id="ARBA00022741"/>
    </source>
</evidence>
<dbReference type="CDD" id="cd06225">
    <property type="entry name" value="HAMP"/>
    <property type="match status" value="1"/>
</dbReference>
<evidence type="ECO:0000256" key="10">
    <source>
        <dbReference type="SAM" id="Coils"/>
    </source>
</evidence>
<keyword evidence="9 14" id="KW-0067">ATP-binding</keyword>
<dbReference type="GO" id="GO:0005524">
    <property type="term" value="F:ATP binding"/>
    <property type="evidence" value="ECO:0007669"/>
    <property type="project" value="UniProtKB-KW"/>
</dbReference>
<dbReference type="Pfam" id="PF00672">
    <property type="entry name" value="HAMP"/>
    <property type="match status" value="1"/>
</dbReference>
<dbReference type="SUPFAM" id="SSF158472">
    <property type="entry name" value="HAMP domain-like"/>
    <property type="match status" value="1"/>
</dbReference>
<comment type="caution">
    <text evidence="14">The sequence shown here is derived from an EMBL/GenBank/DDBJ whole genome shotgun (WGS) entry which is preliminary data.</text>
</comment>
<dbReference type="GO" id="GO:0000155">
    <property type="term" value="F:phosphorelay sensor kinase activity"/>
    <property type="evidence" value="ECO:0007669"/>
    <property type="project" value="InterPro"/>
</dbReference>
<keyword evidence="15" id="KW-1185">Reference proteome</keyword>
<keyword evidence="11" id="KW-0472">Membrane</keyword>
<evidence type="ECO:0000259" key="12">
    <source>
        <dbReference type="PROSITE" id="PS50109"/>
    </source>
</evidence>
<comment type="subcellular location">
    <subcellularLocation>
        <location evidence="2">Cell membrane</location>
        <topology evidence="2">Multi-pass membrane protein</topology>
    </subcellularLocation>
</comment>
<evidence type="ECO:0000256" key="2">
    <source>
        <dbReference type="ARBA" id="ARBA00004651"/>
    </source>
</evidence>
<evidence type="ECO:0000256" key="9">
    <source>
        <dbReference type="ARBA" id="ARBA00022840"/>
    </source>
</evidence>
<dbReference type="PANTHER" id="PTHR44936:SF10">
    <property type="entry name" value="SENSOR PROTEIN RSTB"/>
    <property type="match status" value="1"/>
</dbReference>
<feature type="transmembrane region" description="Helical" evidence="11">
    <location>
        <begin position="155"/>
        <end position="174"/>
    </location>
</feature>
<dbReference type="Pfam" id="PF02518">
    <property type="entry name" value="HATPase_c"/>
    <property type="match status" value="1"/>
</dbReference>
<evidence type="ECO:0000256" key="8">
    <source>
        <dbReference type="ARBA" id="ARBA00022777"/>
    </source>
</evidence>
<gene>
    <name evidence="14" type="ORF">NYR02_13375</name>
</gene>
<dbReference type="PROSITE" id="PS50109">
    <property type="entry name" value="HIS_KIN"/>
    <property type="match status" value="1"/>
</dbReference>
<protein>
    <recommendedName>
        <fullName evidence="3">histidine kinase</fullName>
        <ecNumber evidence="3">2.7.13.3</ecNumber>
    </recommendedName>
</protein>
<dbReference type="AlphaFoldDB" id="A0A9X3AS51"/>
<keyword evidence="5" id="KW-0597">Phosphoprotein</keyword>
<keyword evidence="6" id="KW-0808">Transferase</keyword>
<evidence type="ECO:0000256" key="4">
    <source>
        <dbReference type="ARBA" id="ARBA00022475"/>
    </source>
</evidence>
<keyword evidence="11" id="KW-0812">Transmembrane</keyword>
<dbReference type="Pfam" id="PF00512">
    <property type="entry name" value="HisKA"/>
    <property type="match status" value="1"/>
</dbReference>
<evidence type="ECO:0000256" key="11">
    <source>
        <dbReference type="SAM" id="Phobius"/>
    </source>
</evidence>
<dbReference type="Proteomes" id="UP001147830">
    <property type="component" value="Unassembled WGS sequence"/>
</dbReference>
<dbReference type="InterPro" id="IPR005467">
    <property type="entry name" value="His_kinase_dom"/>
</dbReference>
<feature type="domain" description="HAMP" evidence="13">
    <location>
        <begin position="171"/>
        <end position="226"/>
    </location>
</feature>
<evidence type="ECO:0000259" key="13">
    <source>
        <dbReference type="PROSITE" id="PS50885"/>
    </source>
</evidence>
<dbReference type="SMART" id="SM00387">
    <property type="entry name" value="HATPase_c"/>
    <property type="match status" value="1"/>
</dbReference>